<reference evidence="1" key="2">
    <citation type="submission" date="2020-11" db="EMBL/GenBank/DDBJ databases">
        <authorList>
            <person name="McCartney M.A."/>
            <person name="Auch B."/>
            <person name="Kono T."/>
            <person name="Mallez S."/>
            <person name="Becker A."/>
            <person name="Gohl D.M."/>
            <person name="Silverstein K.A.T."/>
            <person name="Koren S."/>
            <person name="Bechman K.B."/>
            <person name="Herman A."/>
            <person name="Abrahante J.E."/>
            <person name="Garbe J."/>
        </authorList>
    </citation>
    <scope>NUCLEOTIDE SEQUENCE</scope>
    <source>
        <strain evidence="1">Duluth1</strain>
        <tissue evidence="1">Whole animal</tissue>
    </source>
</reference>
<dbReference type="AlphaFoldDB" id="A0A9D4FCC8"/>
<dbReference type="EMBL" id="JAIWYP010000007">
    <property type="protein sequence ID" value="KAH3793247.1"/>
    <property type="molecule type" value="Genomic_DNA"/>
</dbReference>
<evidence type="ECO:0000313" key="1">
    <source>
        <dbReference type="EMBL" id="KAH3793247.1"/>
    </source>
</evidence>
<name>A0A9D4FCC8_DREPO</name>
<organism evidence="1 2">
    <name type="scientific">Dreissena polymorpha</name>
    <name type="common">Zebra mussel</name>
    <name type="synonym">Mytilus polymorpha</name>
    <dbReference type="NCBI Taxonomy" id="45954"/>
    <lineage>
        <taxon>Eukaryota</taxon>
        <taxon>Metazoa</taxon>
        <taxon>Spiralia</taxon>
        <taxon>Lophotrochozoa</taxon>
        <taxon>Mollusca</taxon>
        <taxon>Bivalvia</taxon>
        <taxon>Autobranchia</taxon>
        <taxon>Heteroconchia</taxon>
        <taxon>Euheterodonta</taxon>
        <taxon>Imparidentia</taxon>
        <taxon>Neoheterodontei</taxon>
        <taxon>Myida</taxon>
        <taxon>Dreissenoidea</taxon>
        <taxon>Dreissenidae</taxon>
        <taxon>Dreissena</taxon>
    </lineage>
</organism>
<protein>
    <submittedName>
        <fullName evidence="1">Uncharacterized protein</fullName>
    </submittedName>
</protein>
<gene>
    <name evidence="1" type="ORF">DPMN_146754</name>
</gene>
<sequence length="149" mass="17055">MCSELYPTVGGIYPILFSIINHHLAENDQDTAAVAKFKKDVHSDLVKRNHIESDEIISRLPVICTFLDPMYRSLPFLTEPQRKLVHESVLERVDTLQLPISQPTADSPNIISQPGPSKRSKLDQDDMAFLMGGYFRQQPVLHRKMLRRT</sequence>
<accession>A0A9D4FCC8</accession>
<comment type="caution">
    <text evidence="1">The sequence shown here is derived from an EMBL/GenBank/DDBJ whole genome shotgun (WGS) entry which is preliminary data.</text>
</comment>
<evidence type="ECO:0000313" key="2">
    <source>
        <dbReference type="Proteomes" id="UP000828390"/>
    </source>
</evidence>
<proteinExistence type="predicted"/>
<reference evidence="1" key="1">
    <citation type="journal article" date="2019" name="bioRxiv">
        <title>The Genome of the Zebra Mussel, Dreissena polymorpha: A Resource for Invasive Species Research.</title>
        <authorList>
            <person name="McCartney M.A."/>
            <person name="Auch B."/>
            <person name="Kono T."/>
            <person name="Mallez S."/>
            <person name="Zhang Y."/>
            <person name="Obille A."/>
            <person name="Becker A."/>
            <person name="Abrahante J.E."/>
            <person name="Garbe J."/>
            <person name="Badalamenti J.P."/>
            <person name="Herman A."/>
            <person name="Mangelson H."/>
            <person name="Liachko I."/>
            <person name="Sullivan S."/>
            <person name="Sone E.D."/>
            <person name="Koren S."/>
            <person name="Silverstein K.A.T."/>
            <person name="Beckman K.B."/>
            <person name="Gohl D.M."/>
        </authorList>
    </citation>
    <scope>NUCLEOTIDE SEQUENCE</scope>
    <source>
        <strain evidence="1">Duluth1</strain>
        <tissue evidence="1">Whole animal</tissue>
    </source>
</reference>
<dbReference type="Proteomes" id="UP000828390">
    <property type="component" value="Unassembled WGS sequence"/>
</dbReference>
<keyword evidence="2" id="KW-1185">Reference proteome</keyword>